<sequence>MKNLRGKGLVILAILLGLLYMGYRIYAHNSGAAALREETLADAVPIVSIINPKPLPPTQTITLPGNIQGWFEAPIYAQVSGYVKMWYTDYGAKVKKGDVLAEINAPALDAQYRQAKADLESERALYGLAKLTAKRYLALRHNHSVSEQSISVKVAEANAQAARVNAAEQNVRNFEALIRFKTIVAPFDGVVIDRNINVGDYVNKEGTISSPSAISNLFTVADVSKVRLFISVPESFGAFLKPGLTAEVTVPQLPSRRFTAKFLTVAGGFNVSTRTAVTEFVLDNEDRALWPGSYAKVSLTTPVDSDFLTIPTSAMVFQENGTEVAVLTDDDRIHFKSITVGKILDATVEVTEGISSTDRIVNNPSAALLENEQVRIVTPAPGYDRLNTNGPTSKNPPEKQPDEPVSKAQTEAPMTKDQSSQ</sequence>
<evidence type="ECO:0000259" key="3">
    <source>
        <dbReference type="Pfam" id="PF25954"/>
    </source>
</evidence>
<name>A0AA96G8P1_9BACT</name>
<dbReference type="InterPro" id="IPR058647">
    <property type="entry name" value="BSH_CzcB-like"/>
</dbReference>
<dbReference type="InterPro" id="IPR006143">
    <property type="entry name" value="RND_pump_MFP"/>
</dbReference>
<dbReference type="RefSeq" id="WP_312640861.1">
    <property type="nucleotide sequence ID" value="NZ_CP116967.1"/>
</dbReference>
<feature type="domain" description="CusB-like beta-barrel" evidence="3">
    <location>
        <begin position="230"/>
        <end position="301"/>
    </location>
</feature>
<accession>A0AA96G8P1</accession>
<feature type="compositionally biased region" description="Polar residues" evidence="2">
    <location>
        <begin position="386"/>
        <end position="395"/>
    </location>
</feature>
<feature type="compositionally biased region" description="Basic and acidic residues" evidence="2">
    <location>
        <begin position="396"/>
        <end position="405"/>
    </location>
</feature>
<dbReference type="PANTHER" id="PTHR30469:SF37">
    <property type="entry name" value="RAGD PROTEIN"/>
    <property type="match status" value="1"/>
</dbReference>
<dbReference type="Gene3D" id="2.40.420.20">
    <property type="match status" value="1"/>
</dbReference>
<evidence type="ECO:0000259" key="4">
    <source>
        <dbReference type="Pfam" id="PF25973"/>
    </source>
</evidence>
<dbReference type="KEGG" id="nall:PP769_13210"/>
<dbReference type="InterPro" id="IPR058792">
    <property type="entry name" value="Beta-barrel_RND_2"/>
</dbReference>
<dbReference type="Gene3D" id="2.40.50.100">
    <property type="match status" value="1"/>
</dbReference>
<dbReference type="GO" id="GO:0015562">
    <property type="term" value="F:efflux transmembrane transporter activity"/>
    <property type="evidence" value="ECO:0007669"/>
    <property type="project" value="TreeGrafter"/>
</dbReference>
<evidence type="ECO:0000313" key="5">
    <source>
        <dbReference type="EMBL" id="WNM56931.1"/>
    </source>
</evidence>
<dbReference type="NCBIfam" id="TIGR01730">
    <property type="entry name" value="RND_mfp"/>
    <property type="match status" value="1"/>
</dbReference>
<keyword evidence="6" id="KW-1185">Reference proteome</keyword>
<dbReference type="Gene3D" id="2.40.30.170">
    <property type="match status" value="1"/>
</dbReference>
<dbReference type="SUPFAM" id="SSF111369">
    <property type="entry name" value="HlyD-like secretion proteins"/>
    <property type="match status" value="1"/>
</dbReference>
<dbReference type="PANTHER" id="PTHR30469">
    <property type="entry name" value="MULTIDRUG RESISTANCE PROTEIN MDTA"/>
    <property type="match status" value="1"/>
</dbReference>
<gene>
    <name evidence="5" type="ORF">PP769_13210</name>
</gene>
<proteinExistence type="inferred from homology"/>
<evidence type="ECO:0000313" key="6">
    <source>
        <dbReference type="Proteomes" id="UP001302719"/>
    </source>
</evidence>
<comment type="similarity">
    <text evidence="1">Belongs to the membrane fusion protein (MFP) (TC 8.A.1) family.</text>
</comment>
<organism evidence="5 6">
    <name type="scientific">Candidatus Nitrospira allomarina</name>
    <dbReference type="NCBI Taxonomy" id="3020900"/>
    <lineage>
        <taxon>Bacteria</taxon>
        <taxon>Pseudomonadati</taxon>
        <taxon>Nitrospirota</taxon>
        <taxon>Nitrospiria</taxon>
        <taxon>Nitrospirales</taxon>
        <taxon>Nitrospiraceae</taxon>
        <taxon>Nitrospira</taxon>
    </lineage>
</organism>
<protein>
    <submittedName>
        <fullName evidence="5">Efflux RND transporter periplasmic adaptor subunit</fullName>
    </submittedName>
</protein>
<feature type="domain" description="CzcB-like barrel-sandwich hybrid" evidence="4">
    <location>
        <begin position="74"/>
        <end position="208"/>
    </location>
</feature>
<feature type="region of interest" description="Disordered" evidence="2">
    <location>
        <begin position="380"/>
        <end position="421"/>
    </location>
</feature>
<dbReference type="Gene3D" id="1.10.287.470">
    <property type="entry name" value="Helix hairpin bin"/>
    <property type="match status" value="1"/>
</dbReference>
<dbReference type="Proteomes" id="UP001302719">
    <property type="component" value="Chromosome"/>
</dbReference>
<dbReference type="Pfam" id="PF25954">
    <property type="entry name" value="Beta-barrel_RND_2"/>
    <property type="match status" value="1"/>
</dbReference>
<dbReference type="Pfam" id="PF25973">
    <property type="entry name" value="BSH_CzcB"/>
    <property type="match status" value="1"/>
</dbReference>
<evidence type="ECO:0000256" key="1">
    <source>
        <dbReference type="ARBA" id="ARBA00009477"/>
    </source>
</evidence>
<dbReference type="EMBL" id="CP116967">
    <property type="protein sequence ID" value="WNM56931.1"/>
    <property type="molecule type" value="Genomic_DNA"/>
</dbReference>
<dbReference type="GO" id="GO:1990281">
    <property type="term" value="C:efflux pump complex"/>
    <property type="evidence" value="ECO:0007669"/>
    <property type="project" value="TreeGrafter"/>
</dbReference>
<reference evidence="5 6" key="1">
    <citation type="submission" date="2023-01" db="EMBL/GenBank/DDBJ databases">
        <title>Cultivation and genomic characterization of new, ubiquitous marine nitrite-oxidizing bacteria from the Nitrospirales.</title>
        <authorList>
            <person name="Mueller A.J."/>
            <person name="Daebeler A."/>
            <person name="Herbold C.W."/>
            <person name="Kirkegaard R.H."/>
            <person name="Daims H."/>
        </authorList>
    </citation>
    <scope>NUCLEOTIDE SEQUENCE [LARGE SCALE GENOMIC DNA]</scope>
    <source>
        <strain evidence="5 6">VA</strain>
    </source>
</reference>
<dbReference type="AlphaFoldDB" id="A0AA96G8P1"/>
<evidence type="ECO:0000256" key="2">
    <source>
        <dbReference type="SAM" id="MobiDB-lite"/>
    </source>
</evidence>